<proteinExistence type="predicted"/>
<keyword evidence="1" id="KW-0805">Transcription regulation</keyword>
<dbReference type="Pfam" id="PF00392">
    <property type="entry name" value="GntR"/>
    <property type="match status" value="1"/>
</dbReference>
<evidence type="ECO:0000313" key="6">
    <source>
        <dbReference type="Proteomes" id="UP001232063"/>
    </source>
</evidence>
<keyword evidence="6" id="KW-1185">Reference proteome</keyword>
<protein>
    <submittedName>
        <fullName evidence="5">GntR family transcriptional regulator</fullName>
    </submittedName>
</protein>
<dbReference type="PANTHER" id="PTHR38445:SF10">
    <property type="entry name" value="GNTR-FAMILY TRANSCRIPTIONAL REGULATOR"/>
    <property type="match status" value="1"/>
</dbReference>
<sequence>MEFREQQAIYVQIADYICENILLKKWLPNDRILSIRELAVELQVNPNTVTRAYDFLQSRDIIQNKRGIGYFVNEDAEHAILVYRKEQFVQHELPVLFRNMYLLNIEVEELEMQFEKYKEENFKK</sequence>
<dbReference type="PANTHER" id="PTHR38445">
    <property type="entry name" value="HTH-TYPE TRANSCRIPTIONAL REPRESSOR YTRA"/>
    <property type="match status" value="1"/>
</dbReference>
<dbReference type="SMART" id="SM00345">
    <property type="entry name" value="HTH_GNTR"/>
    <property type="match status" value="1"/>
</dbReference>
<reference evidence="5" key="1">
    <citation type="submission" date="2023-05" db="EMBL/GenBank/DDBJ databases">
        <authorList>
            <person name="Zhang X."/>
        </authorList>
    </citation>
    <scope>NUCLEOTIDE SEQUENCE</scope>
    <source>
        <strain evidence="5">BD1B2-1</strain>
    </source>
</reference>
<dbReference type="SUPFAM" id="SSF46785">
    <property type="entry name" value="Winged helix' DNA-binding domain"/>
    <property type="match status" value="1"/>
</dbReference>
<accession>A0AAE3UGE5</accession>
<organism evidence="5 6">
    <name type="scientific">Xanthocytophaga agilis</name>
    <dbReference type="NCBI Taxonomy" id="3048010"/>
    <lineage>
        <taxon>Bacteria</taxon>
        <taxon>Pseudomonadati</taxon>
        <taxon>Bacteroidota</taxon>
        <taxon>Cytophagia</taxon>
        <taxon>Cytophagales</taxon>
        <taxon>Rhodocytophagaceae</taxon>
        <taxon>Xanthocytophaga</taxon>
    </lineage>
</organism>
<dbReference type="EMBL" id="JASJOU010000007">
    <property type="protein sequence ID" value="MDJ1503191.1"/>
    <property type="molecule type" value="Genomic_DNA"/>
</dbReference>
<dbReference type="InterPro" id="IPR000524">
    <property type="entry name" value="Tscrpt_reg_HTH_GntR"/>
</dbReference>
<evidence type="ECO:0000256" key="1">
    <source>
        <dbReference type="ARBA" id="ARBA00023015"/>
    </source>
</evidence>
<evidence type="ECO:0000256" key="2">
    <source>
        <dbReference type="ARBA" id="ARBA00023125"/>
    </source>
</evidence>
<dbReference type="PROSITE" id="PS50949">
    <property type="entry name" value="HTH_GNTR"/>
    <property type="match status" value="1"/>
</dbReference>
<evidence type="ECO:0000313" key="5">
    <source>
        <dbReference type="EMBL" id="MDJ1503191.1"/>
    </source>
</evidence>
<dbReference type="InterPro" id="IPR036388">
    <property type="entry name" value="WH-like_DNA-bd_sf"/>
</dbReference>
<dbReference type="Gene3D" id="1.10.287.100">
    <property type="match status" value="1"/>
</dbReference>
<dbReference type="AlphaFoldDB" id="A0AAE3UGE5"/>
<evidence type="ECO:0000256" key="3">
    <source>
        <dbReference type="ARBA" id="ARBA00023163"/>
    </source>
</evidence>
<gene>
    <name evidence="5" type="ORF">QNI22_21160</name>
</gene>
<dbReference type="InterPro" id="IPR036390">
    <property type="entry name" value="WH_DNA-bd_sf"/>
</dbReference>
<dbReference type="Gene3D" id="1.10.10.10">
    <property type="entry name" value="Winged helix-like DNA-binding domain superfamily/Winged helix DNA-binding domain"/>
    <property type="match status" value="1"/>
</dbReference>
<keyword evidence="2" id="KW-0238">DNA-binding</keyword>
<dbReference type="CDD" id="cd07377">
    <property type="entry name" value="WHTH_GntR"/>
    <property type="match status" value="1"/>
</dbReference>
<dbReference type="GO" id="GO:0003700">
    <property type="term" value="F:DNA-binding transcription factor activity"/>
    <property type="evidence" value="ECO:0007669"/>
    <property type="project" value="InterPro"/>
</dbReference>
<keyword evidence="3" id="KW-0804">Transcription</keyword>
<dbReference type="GO" id="GO:0003677">
    <property type="term" value="F:DNA binding"/>
    <property type="evidence" value="ECO:0007669"/>
    <property type="project" value="UniProtKB-KW"/>
</dbReference>
<evidence type="ECO:0000259" key="4">
    <source>
        <dbReference type="PROSITE" id="PS50949"/>
    </source>
</evidence>
<dbReference type="RefSeq" id="WP_314513727.1">
    <property type="nucleotide sequence ID" value="NZ_JASJOU010000007.1"/>
</dbReference>
<dbReference type="Proteomes" id="UP001232063">
    <property type="component" value="Unassembled WGS sequence"/>
</dbReference>
<comment type="caution">
    <text evidence="5">The sequence shown here is derived from an EMBL/GenBank/DDBJ whole genome shotgun (WGS) entry which is preliminary data.</text>
</comment>
<feature type="domain" description="HTH gntR-type" evidence="4">
    <location>
        <begin position="7"/>
        <end position="75"/>
    </location>
</feature>
<name>A0AAE3UGE5_9BACT</name>